<dbReference type="Pfam" id="PF13847">
    <property type="entry name" value="Methyltransf_31"/>
    <property type="match status" value="1"/>
</dbReference>
<dbReference type="PANTHER" id="PTHR43861">
    <property type="entry name" value="TRANS-ACONITATE 2-METHYLTRANSFERASE-RELATED"/>
    <property type="match status" value="1"/>
</dbReference>
<gene>
    <name evidence="2" type="ORF">SMI01S_14480</name>
</gene>
<evidence type="ECO:0000313" key="3">
    <source>
        <dbReference type="Proteomes" id="UP000321676"/>
    </source>
</evidence>
<dbReference type="InterPro" id="IPR025714">
    <property type="entry name" value="Methyltranfer_dom"/>
</dbReference>
<reference evidence="2 3" key="1">
    <citation type="submission" date="2019-07" db="EMBL/GenBank/DDBJ databases">
        <title>Whole genome shotgun sequence of Sphingobacterium mizutaii NBRC 14946.</title>
        <authorList>
            <person name="Hosoyama A."/>
            <person name="Uohara A."/>
            <person name="Ohji S."/>
            <person name="Ichikawa N."/>
        </authorList>
    </citation>
    <scope>NUCLEOTIDE SEQUENCE [LARGE SCALE GENOMIC DNA]</scope>
    <source>
        <strain evidence="2 3">NBRC 14946</strain>
    </source>
</reference>
<evidence type="ECO:0000259" key="1">
    <source>
        <dbReference type="Pfam" id="PF13847"/>
    </source>
</evidence>
<dbReference type="Proteomes" id="UP000321676">
    <property type="component" value="Unassembled WGS sequence"/>
</dbReference>
<dbReference type="CDD" id="cd02440">
    <property type="entry name" value="AdoMet_MTases"/>
    <property type="match status" value="1"/>
</dbReference>
<feature type="domain" description="Methyltransferase" evidence="1">
    <location>
        <begin position="36"/>
        <end position="141"/>
    </location>
</feature>
<proteinExistence type="predicted"/>
<dbReference type="Gene3D" id="3.40.50.150">
    <property type="entry name" value="Vaccinia Virus protein VP39"/>
    <property type="match status" value="1"/>
</dbReference>
<dbReference type="InterPro" id="IPR029063">
    <property type="entry name" value="SAM-dependent_MTases_sf"/>
</dbReference>
<dbReference type="EMBL" id="BJXH01000010">
    <property type="protein sequence ID" value="GEM67842.1"/>
    <property type="molecule type" value="Genomic_DNA"/>
</dbReference>
<protein>
    <recommendedName>
        <fullName evidence="1">Methyltransferase domain-containing protein</fullName>
    </recommendedName>
</protein>
<organism evidence="2 3">
    <name type="scientific">Sphingobacterium mizutaii NBRC 14946 = DSM 11724</name>
    <dbReference type="NCBI Taxonomy" id="1220576"/>
    <lineage>
        <taxon>Bacteria</taxon>
        <taxon>Pseudomonadati</taxon>
        <taxon>Bacteroidota</taxon>
        <taxon>Sphingobacteriia</taxon>
        <taxon>Sphingobacteriales</taxon>
        <taxon>Sphingobacteriaceae</taxon>
        <taxon>Sphingobacterium</taxon>
    </lineage>
</organism>
<comment type="caution">
    <text evidence="2">The sequence shown here is derived from an EMBL/GenBank/DDBJ whole genome shotgun (WGS) entry which is preliminary data.</text>
</comment>
<accession>A0ABQ0W1M7</accession>
<keyword evidence="3" id="KW-1185">Reference proteome</keyword>
<dbReference type="SUPFAM" id="SSF53335">
    <property type="entry name" value="S-adenosyl-L-methionine-dependent methyltransferases"/>
    <property type="match status" value="1"/>
</dbReference>
<name>A0ABQ0W1M7_9SPHI</name>
<sequence>MIMQKFVDRSEQAADKIFDSRTVEKDYHTILPILQPGISVLDVGCGTGAISKGIANLIGPKGKVVGIDNTLDFIEAGKRNYAEVSNLELLHADIFEFESIEKFDLVVSARTLQWLSKPNEAIAKMIGFLKTKGILSVLDYIHEDIEWDPKIPESMGSFYASWLRWRSDNGMNNRMAECLPMIFNENGLRNIEVRESNETYLRGQANFDDKLGIWVKVASSKQLVEEQYVTEELRQKAILDYQNWIEKDANVMQMVLKEVRGQKI</sequence>
<evidence type="ECO:0000313" key="2">
    <source>
        <dbReference type="EMBL" id="GEM67842.1"/>
    </source>
</evidence>